<reference evidence="1" key="1">
    <citation type="submission" date="2023-01" db="EMBL/GenBank/DDBJ databases">
        <authorList>
            <person name="Van Ghelder C."/>
            <person name="Rancurel C."/>
        </authorList>
    </citation>
    <scope>NUCLEOTIDE SEQUENCE</scope>
    <source>
        <strain evidence="1">CNCM I-4278</strain>
    </source>
</reference>
<accession>A0A9W4U790</accession>
<sequence length="176" mass="18919">MGESEDITTRLPISSHFCPLGTQSYCCPLEHHSIHESSNTLLLLACYILTRSLPPSPAVFARRPRLNHPLVASSSSSSSAAQPSTLPACTHSPNRPVVALPLLYICQRHKVPSLVLRLAAVSSLGRICCPLRGPCVPLCSPNISATPRDSVHNIALAPSESQLACCPSLFHHCQTR</sequence>
<dbReference type="AlphaFoldDB" id="A0A9W4U790"/>
<proteinExistence type="predicted"/>
<comment type="caution">
    <text evidence="1">The sequence shown here is derived from an EMBL/GenBank/DDBJ whole genome shotgun (WGS) entry which is preliminary data.</text>
</comment>
<keyword evidence="2" id="KW-1185">Reference proteome</keyword>
<dbReference type="Proteomes" id="UP001152607">
    <property type="component" value="Unassembled WGS sequence"/>
</dbReference>
<evidence type="ECO:0000313" key="1">
    <source>
        <dbReference type="EMBL" id="CAI6321820.1"/>
    </source>
</evidence>
<gene>
    <name evidence="1" type="ORF">PDIGIT_LOCUS3628</name>
</gene>
<protein>
    <submittedName>
        <fullName evidence="1">Uncharacterized protein</fullName>
    </submittedName>
</protein>
<organism evidence="1 2">
    <name type="scientific">Periconia digitata</name>
    <dbReference type="NCBI Taxonomy" id="1303443"/>
    <lineage>
        <taxon>Eukaryota</taxon>
        <taxon>Fungi</taxon>
        <taxon>Dikarya</taxon>
        <taxon>Ascomycota</taxon>
        <taxon>Pezizomycotina</taxon>
        <taxon>Dothideomycetes</taxon>
        <taxon>Pleosporomycetidae</taxon>
        <taxon>Pleosporales</taxon>
        <taxon>Massarineae</taxon>
        <taxon>Periconiaceae</taxon>
        <taxon>Periconia</taxon>
    </lineage>
</organism>
<dbReference type="EMBL" id="CAOQHR010000002">
    <property type="protein sequence ID" value="CAI6321820.1"/>
    <property type="molecule type" value="Genomic_DNA"/>
</dbReference>
<evidence type="ECO:0000313" key="2">
    <source>
        <dbReference type="Proteomes" id="UP001152607"/>
    </source>
</evidence>
<name>A0A9W4U790_9PLEO</name>